<comment type="caution">
    <text evidence="1">The sequence shown here is derived from an EMBL/GenBank/DDBJ whole genome shotgun (WGS) entry which is preliminary data.</text>
</comment>
<keyword evidence="2" id="KW-1185">Reference proteome</keyword>
<accession>A0ABW4X7P0</accession>
<evidence type="ECO:0000313" key="2">
    <source>
        <dbReference type="Proteomes" id="UP001597402"/>
    </source>
</evidence>
<protein>
    <submittedName>
        <fullName evidence="1">Uncharacterized protein</fullName>
    </submittedName>
</protein>
<reference evidence="2" key="1">
    <citation type="journal article" date="2019" name="Int. J. Syst. Evol. Microbiol.">
        <title>The Global Catalogue of Microorganisms (GCM) 10K type strain sequencing project: providing services to taxonomists for standard genome sequencing and annotation.</title>
        <authorList>
            <consortium name="The Broad Institute Genomics Platform"/>
            <consortium name="The Broad Institute Genome Sequencing Center for Infectious Disease"/>
            <person name="Wu L."/>
            <person name="Ma J."/>
        </authorList>
    </citation>
    <scope>NUCLEOTIDE SEQUENCE [LARGE SCALE GENOMIC DNA]</scope>
    <source>
        <strain evidence="2">JCM 3338</strain>
    </source>
</reference>
<proteinExistence type="predicted"/>
<dbReference type="EMBL" id="JBHUHP010000001">
    <property type="protein sequence ID" value="MFD2090478.1"/>
    <property type="molecule type" value="Genomic_DNA"/>
</dbReference>
<dbReference type="Proteomes" id="UP001597402">
    <property type="component" value="Unassembled WGS sequence"/>
</dbReference>
<evidence type="ECO:0000313" key="1">
    <source>
        <dbReference type="EMBL" id="MFD2090478.1"/>
    </source>
</evidence>
<name>A0ABW4X7P0_9ACTN</name>
<gene>
    <name evidence="1" type="ORF">ACFSHS_02720</name>
</gene>
<sequence>MTTYSVRLHAYLDHAQRREVIALISDLLPERYAPTDMGGSFRTGVFDIWLTVTADDPSAAGQLAEEALKATAAEAESRLSGQAPAAAGPPWLSIKEVQADEVVFAAGNIDLLQG</sequence>
<dbReference type="RefSeq" id="WP_376871398.1">
    <property type="nucleotide sequence ID" value="NZ_JBHUHP010000001.1"/>
</dbReference>
<organism evidence="1 2">
    <name type="scientific">Blastococcus deserti</name>
    <dbReference type="NCBI Taxonomy" id="2259033"/>
    <lineage>
        <taxon>Bacteria</taxon>
        <taxon>Bacillati</taxon>
        <taxon>Actinomycetota</taxon>
        <taxon>Actinomycetes</taxon>
        <taxon>Geodermatophilales</taxon>
        <taxon>Geodermatophilaceae</taxon>
        <taxon>Blastococcus</taxon>
    </lineage>
</organism>